<evidence type="ECO:0000256" key="4">
    <source>
        <dbReference type="SAM" id="MobiDB-lite"/>
    </source>
</evidence>
<keyword evidence="7" id="KW-1185">Reference proteome</keyword>
<dbReference type="Gene3D" id="4.10.1000.10">
    <property type="entry name" value="Zinc finger, CCCH-type"/>
    <property type="match status" value="1"/>
</dbReference>
<evidence type="ECO:0000256" key="3">
    <source>
        <dbReference type="SAM" id="Coils"/>
    </source>
</evidence>
<keyword evidence="2" id="KW-0863">Zinc-finger</keyword>
<feature type="zinc finger region" description="C3H1-type" evidence="2">
    <location>
        <begin position="315"/>
        <end position="343"/>
    </location>
</feature>
<evidence type="ECO:0000313" key="6">
    <source>
        <dbReference type="EMBL" id="OLP86505.1"/>
    </source>
</evidence>
<keyword evidence="1" id="KW-0808">Transferase</keyword>
<accession>A0A1Q9CUE1</accession>
<dbReference type="InterPro" id="IPR029035">
    <property type="entry name" value="DHS-like_NAD/FAD-binding_dom"/>
</dbReference>
<dbReference type="GO" id="GO:0008270">
    <property type="term" value="F:zinc ion binding"/>
    <property type="evidence" value="ECO:0007669"/>
    <property type="project" value="UniProtKB-KW"/>
</dbReference>
<keyword evidence="2" id="KW-0479">Metal-binding</keyword>
<dbReference type="GO" id="GO:0016740">
    <property type="term" value="F:transferase activity"/>
    <property type="evidence" value="ECO:0007669"/>
    <property type="project" value="UniProtKB-KW"/>
</dbReference>
<dbReference type="PROSITE" id="PS50103">
    <property type="entry name" value="ZF_C3H1"/>
    <property type="match status" value="1"/>
</dbReference>
<dbReference type="Proteomes" id="UP000186817">
    <property type="component" value="Unassembled WGS sequence"/>
</dbReference>
<dbReference type="OrthoDB" id="441241at2759"/>
<feature type="region of interest" description="Disordered" evidence="4">
    <location>
        <begin position="878"/>
        <end position="899"/>
    </location>
</feature>
<feature type="domain" description="C3H1-type" evidence="5">
    <location>
        <begin position="315"/>
        <end position="343"/>
    </location>
</feature>
<feature type="compositionally biased region" description="Basic and acidic residues" evidence="4">
    <location>
        <begin position="71"/>
        <end position="103"/>
    </location>
</feature>
<dbReference type="InterPro" id="IPR000571">
    <property type="entry name" value="Znf_CCCH"/>
</dbReference>
<evidence type="ECO:0000256" key="2">
    <source>
        <dbReference type="PROSITE-ProRule" id="PRU00723"/>
    </source>
</evidence>
<dbReference type="SUPFAM" id="SSF52467">
    <property type="entry name" value="DHS-like NAD/FAD-binding domain"/>
    <property type="match status" value="1"/>
</dbReference>
<evidence type="ECO:0000256" key="1">
    <source>
        <dbReference type="ARBA" id="ARBA00022679"/>
    </source>
</evidence>
<name>A0A1Q9CUE1_SYMMI</name>
<feature type="compositionally biased region" description="Basic residues" evidence="4">
    <location>
        <begin position="122"/>
        <end position="135"/>
    </location>
</feature>
<protein>
    <submittedName>
        <fullName evidence="6">NAD-dependent protein deacylase</fullName>
    </submittedName>
</protein>
<feature type="region of interest" description="Disordered" evidence="4">
    <location>
        <begin position="71"/>
        <end position="263"/>
    </location>
</feature>
<organism evidence="6 7">
    <name type="scientific">Symbiodinium microadriaticum</name>
    <name type="common">Dinoflagellate</name>
    <name type="synonym">Zooxanthella microadriatica</name>
    <dbReference type="NCBI Taxonomy" id="2951"/>
    <lineage>
        <taxon>Eukaryota</taxon>
        <taxon>Sar</taxon>
        <taxon>Alveolata</taxon>
        <taxon>Dinophyceae</taxon>
        <taxon>Suessiales</taxon>
        <taxon>Symbiodiniaceae</taxon>
        <taxon>Symbiodinium</taxon>
    </lineage>
</organism>
<keyword evidence="2" id="KW-0862">Zinc</keyword>
<gene>
    <name evidence="6" type="primary">cobB</name>
    <name evidence="6" type="ORF">AK812_SmicGene32365</name>
</gene>
<keyword evidence="3" id="KW-0175">Coiled coil</keyword>
<evidence type="ECO:0000313" key="7">
    <source>
        <dbReference type="Proteomes" id="UP000186817"/>
    </source>
</evidence>
<feature type="region of interest" description="Disordered" evidence="4">
    <location>
        <begin position="291"/>
        <end position="313"/>
    </location>
</feature>
<feature type="coiled-coil region" evidence="3">
    <location>
        <begin position="628"/>
        <end position="683"/>
    </location>
</feature>
<feature type="compositionally biased region" description="Basic and acidic residues" evidence="4">
    <location>
        <begin position="198"/>
        <end position="227"/>
    </location>
</feature>
<proteinExistence type="predicted"/>
<dbReference type="EMBL" id="LSRX01000912">
    <property type="protein sequence ID" value="OLP86505.1"/>
    <property type="molecule type" value="Genomic_DNA"/>
</dbReference>
<dbReference type="InterPro" id="IPR026591">
    <property type="entry name" value="Sirtuin_cat_small_dom_sf"/>
</dbReference>
<dbReference type="Gene3D" id="3.30.1600.10">
    <property type="entry name" value="SIR2/SIRT2 'Small Domain"/>
    <property type="match status" value="1"/>
</dbReference>
<dbReference type="Gene3D" id="3.40.50.1220">
    <property type="entry name" value="TPP-binding domain"/>
    <property type="match status" value="1"/>
</dbReference>
<evidence type="ECO:0000259" key="5">
    <source>
        <dbReference type="PROSITE" id="PS50103"/>
    </source>
</evidence>
<comment type="caution">
    <text evidence="6">The sequence shown here is derived from an EMBL/GenBank/DDBJ whole genome shotgun (WGS) entry which is preliminary data.</text>
</comment>
<sequence length="1420" mass="156532">MGKEKDEWDLLEKLPVKELRRQAARKCVPLTQISTAVEKSDLINLIIKAGPVLDQYDVSVGVKVWTAEAVDSHQPGEKKPVKTKDKRIKKDQARLKDVKEGEKSKKKKKRGSSSSEEASEQKKKKRKKSKSRKTKGGQAVSRSPSLTMMLPADAPLQLAKTESGRNLATRDSRASRSPSLTMLGDAPSVTDLEVCIIESHEPGTEVPKKDKERQPKKNKDKGEEVEKTRKKNKGRSRSPSLAVAVDAPPQVTDGGEARKAQAGSADTAQAGVAAAAALGFNVLPKQSSYAPNAPAPGLRPSLHAPTALPTPNSTSLGHRVCVQYLCFTRCDRGSNCPEAHIMDPEEEMRVRAKFKMQECNQGANCTRTSCLFRHPGERVEEASLSGSQLQKATPQSGITRKVLLSRMGAQNSTTTSGLSGNDDRFVSNGSRRRWTVDICLEPPQGCDDSVKFSACLFTPAQGSMRYEDFGMPCRLELEMKDVISVVLQTSDQGFFQAYASDSAELYLPWWVLSSELVLNKEAMIDLVLEPPVPKLGRHASPDAYEAAFRRMRDTRQRVKDWWSESQAAPSSAMQIRARLVLMSVPTEKLSLTTLQEEASPLPAECACIPEPGHTLMTDALSPEDMRLLFQLQVRNSELRSALNLEEEELPQVDSQTDEFVEQLRQVAAEGHGLESELQSLEQELVKMTPKLTEAQLSKVDRQEAVKQHAEGHEAAALRRSSADLVQQVQQVTRQTIELSSCYEDQIRGLEADHENATLLCSTKAGVAESFERRAFITVPQTEPCRPSMDTGEAGLFLVELAEVAVFADPPKSVDQSEYDASSCYGGPGPGPELGRLYKGDIVAAQACDAASPSEDWLRLLFDNPVRRLVVLGSTWHSEDSEEQLGSTDQESDDSQEDGTRLARVEGASCLAGGYVLRRHVLVGSMLTWAGPLRPQVGAEVCNGDKDLPQEAGLWPRDVLERFRATGVRPQWHDAPGEDALALYGEMTRHQVEEGLRSTAMFLSRAEAVLVVVGEMSAGSAASHAPGRERWQGLFDDYTFEQMCTRQAFVESPESAWDFWLHVCRSCRQAAPHTGSGYDILASLCDESQGPGALRVALGSFVVTTCWDGLAASTLPDEFLWESHGTVQELRCSGACLQTWPVPEELLESKRRSLPTCPRCGEPALPGIRLNDETEFRTIASRAQEARFLAWHKRCSAASQILVLEIGCSPGSEGRRRAEAFAGDFDATRVRFVRLNRHFPALPRRHSGRGVALPLCSDALSRLKALMSALEMGAFVFQDSHGMGAEVVVRRDAPVEFAFRKATHLSTHGQTADVGFKASSVLHEHRTAELGPKETVKKDFFFSDRDAVPPVVRIVVTNFFFHDRNRLLQERLRQVWSLIKDLVEAFQAHEYQEKFEAARRVAPMCLAILALLHSGVADSIL</sequence>
<reference evidence="6 7" key="1">
    <citation type="submission" date="2016-02" db="EMBL/GenBank/DDBJ databases">
        <title>Genome analysis of coral dinoflagellate symbionts highlights evolutionary adaptations to a symbiotic lifestyle.</title>
        <authorList>
            <person name="Aranda M."/>
            <person name="Li Y."/>
            <person name="Liew Y.J."/>
            <person name="Baumgarten S."/>
            <person name="Simakov O."/>
            <person name="Wilson M."/>
            <person name="Piel J."/>
            <person name="Ashoor H."/>
            <person name="Bougouffa S."/>
            <person name="Bajic V.B."/>
            <person name="Ryu T."/>
            <person name="Ravasi T."/>
            <person name="Bayer T."/>
            <person name="Micklem G."/>
            <person name="Kim H."/>
            <person name="Bhak J."/>
            <person name="Lajeunesse T.C."/>
            <person name="Voolstra C.R."/>
        </authorList>
    </citation>
    <scope>NUCLEOTIDE SEQUENCE [LARGE SCALE GENOMIC DNA]</scope>
    <source>
        <strain evidence="6 7">CCMP2467</strain>
    </source>
</reference>